<dbReference type="AlphaFoldDB" id="A0A6G0VSQ8"/>
<reference evidence="2 6" key="1">
    <citation type="submission" date="2019-08" db="EMBL/GenBank/DDBJ databases">
        <title>Whole genome of Aphis craccivora.</title>
        <authorList>
            <person name="Voronova N.V."/>
            <person name="Shulinski R.S."/>
            <person name="Bandarenka Y.V."/>
            <person name="Zhorov D.G."/>
            <person name="Warner D."/>
        </authorList>
    </citation>
    <scope>NUCLEOTIDE SEQUENCE [LARGE SCALE GENOMIC DNA]</scope>
    <source>
        <strain evidence="2">180601</strain>
        <tissue evidence="2">Whole Body</tissue>
    </source>
</reference>
<sequence>MDITDTDISNASTTDYIRPEHAEENLQDNDKQDQTENTTSDLASTSYAGKRIRSKEDKMSVILAKRSKDTKDTILRIQEQNN</sequence>
<feature type="compositionally biased region" description="Polar residues" evidence="1">
    <location>
        <begin position="35"/>
        <end position="47"/>
    </location>
</feature>
<gene>
    <name evidence="5" type="ORF">FWK35_00013806</name>
    <name evidence="2" type="ORF">FWK35_00031918</name>
    <name evidence="3" type="ORF">FWK35_00031921</name>
    <name evidence="4" type="ORF">FWK35_00033468</name>
</gene>
<keyword evidence="6" id="KW-1185">Reference proteome</keyword>
<dbReference type="EMBL" id="VUJU01003922">
    <property type="protein sequence ID" value="KAF0756169.1"/>
    <property type="molecule type" value="Genomic_DNA"/>
</dbReference>
<accession>A0A6G0VSQ8</accession>
<proteinExistence type="predicted"/>
<dbReference type="EMBL" id="VUJU01011772">
    <property type="protein sequence ID" value="KAF0709991.1"/>
    <property type="molecule type" value="Genomic_DNA"/>
</dbReference>
<evidence type="ECO:0000313" key="5">
    <source>
        <dbReference type="EMBL" id="KAF0756169.1"/>
    </source>
</evidence>
<feature type="compositionally biased region" description="Basic and acidic residues" evidence="1">
    <location>
        <begin position="17"/>
        <end position="34"/>
    </location>
</feature>
<dbReference type="EMBL" id="VUJU01012405">
    <property type="protein sequence ID" value="KAF0707774.1"/>
    <property type="molecule type" value="Genomic_DNA"/>
</dbReference>
<name>A0A6G0VSQ8_APHCR</name>
<evidence type="ECO:0000313" key="6">
    <source>
        <dbReference type="Proteomes" id="UP000478052"/>
    </source>
</evidence>
<evidence type="ECO:0000256" key="1">
    <source>
        <dbReference type="SAM" id="MobiDB-lite"/>
    </source>
</evidence>
<protein>
    <submittedName>
        <fullName evidence="2">Transcription factor Adf-1-like</fullName>
    </submittedName>
</protein>
<organism evidence="2 6">
    <name type="scientific">Aphis craccivora</name>
    <name type="common">Cowpea aphid</name>
    <dbReference type="NCBI Taxonomy" id="307492"/>
    <lineage>
        <taxon>Eukaryota</taxon>
        <taxon>Metazoa</taxon>
        <taxon>Ecdysozoa</taxon>
        <taxon>Arthropoda</taxon>
        <taxon>Hexapoda</taxon>
        <taxon>Insecta</taxon>
        <taxon>Pterygota</taxon>
        <taxon>Neoptera</taxon>
        <taxon>Paraneoptera</taxon>
        <taxon>Hemiptera</taxon>
        <taxon>Sternorrhyncha</taxon>
        <taxon>Aphidomorpha</taxon>
        <taxon>Aphidoidea</taxon>
        <taxon>Aphididae</taxon>
        <taxon>Aphidini</taxon>
        <taxon>Aphis</taxon>
        <taxon>Aphis</taxon>
    </lineage>
</organism>
<comment type="caution">
    <text evidence="2">The sequence shown here is derived from an EMBL/GenBank/DDBJ whole genome shotgun (WGS) entry which is preliminary data.</text>
</comment>
<evidence type="ECO:0000313" key="4">
    <source>
        <dbReference type="EMBL" id="KAF0709991.1"/>
    </source>
</evidence>
<dbReference type="Proteomes" id="UP000478052">
    <property type="component" value="Unassembled WGS sequence"/>
</dbReference>
<dbReference type="EMBL" id="VUJU01012405">
    <property type="protein sequence ID" value="KAF0707776.1"/>
    <property type="molecule type" value="Genomic_DNA"/>
</dbReference>
<feature type="region of interest" description="Disordered" evidence="1">
    <location>
        <begin position="1"/>
        <end position="58"/>
    </location>
</feature>
<evidence type="ECO:0000313" key="3">
    <source>
        <dbReference type="EMBL" id="KAF0707776.1"/>
    </source>
</evidence>
<evidence type="ECO:0000313" key="2">
    <source>
        <dbReference type="EMBL" id="KAF0707774.1"/>
    </source>
</evidence>
<feature type="compositionally biased region" description="Polar residues" evidence="1">
    <location>
        <begin position="1"/>
        <end position="15"/>
    </location>
</feature>